<evidence type="ECO:0000256" key="3">
    <source>
        <dbReference type="ARBA" id="ARBA00024226"/>
    </source>
</evidence>
<comment type="similarity">
    <text evidence="1 6">Belongs to the aldehyde dehydrogenase family.</text>
</comment>
<dbReference type="InterPro" id="IPR016160">
    <property type="entry name" value="Ald_DH_CS_CYS"/>
</dbReference>
<protein>
    <recommendedName>
        <fullName evidence="3">aldehyde dehydrogenase (NAD(+))</fullName>
        <ecNumber evidence="3">1.2.1.3</ecNumber>
    </recommendedName>
</protein>
<dbReference type="PANTHER" id="PTHR42804:SF1">
    <property type="entry name" value="ALDEHYDE DEHYDROGENASE-RELATED"/>
    <property type="match status" value="1"/>
</dbReference>
<organism evidence="8 9">
    <name type="scientific">Micromonospora musae</name>
    <dbReference type="NCBI Taxonomy" id="1894970"/>
    <lineage>
        <taxon>Bacteria</taxon>
        <taxon>Bacillati</taxon>
        <taxon>Actinomycetota</taxon>
        <taxon>Actinomycetes</taxon>
        <taxon>Micromonosporales</taxon>
        <taxon>Micromonosporaceae</taxon>
        <taxon>Micromonospora</taxon>
    </lineage>
</organism>
<evidence type="ECO:0000256" key="1">
    <source>
        <dbReference type="ARBA" id="ARBA00009986"/>
    </source>
</evidence>
<dbReference type="InterPro" id="IPR016163">
    <property type="entry name" value="Ald_DH_C"/>
</dbReference>
<comment type="catalytic activity">
    <reaction evidence="4">
        <text>an aldehyde + NAD(+) + H2O = a carboxylate + NADH + 2 H(+)</text>
        <dbReference type="Rhea" id="RHEA:16185"/>
        <dbReference type="ChEBI" id="CHEBI:15377"/>
        <dbReference type="ChEBI" id="CHEBI:15378"/>
        <dbReference type="ChEBI" id="CHEBI:17478"/>
        <dbReference type="ChEBI" id="CHEBI:29067"/>
        <dbReference type="ChEBI" id="CHEBI:57540"/>
        <dbReference type="ChEBI" id="CHEBI:57945"/>
        <dbReference type="EC" id="1.2.1.3"/>
    </reaction>
</comment>
<dbReference type="RefSeq" id="WP_120674942.1">
    <property type="nucleotide sequence ID" value="NZ_RAZS01000002.1"/>
</dbReference>
<dbReference type="Gene3D" id="3.40.309.10">
    <property type="entry name" value="Aldehyde Dehydrogenase, Chain A, domain 2"/>
    <property type="match status" value="1"/>
</dbReference>
<dbReference type="SUPFAM" id="SSF53720">
    <property type="entry name" value="ALDH-like"/>
    <property type="match status" value="1"/>
</dbReference>
<dbReference type="Gene3D" id="3.40.605.10">
    <property type="entry name" value="Aldehyde Dehydrogenase, Chain A, domain 1"/>
    <property type="match status" value="1"/>
</dbReference>
<dbReference type="InterPro" id="IPR015590">
    <property type="entry name" value="Aldehyde_DH_dom"/>
</dbReference>
<feature type="active site" evidence="5">
    <location>
        <position position="246"/>
    </location>
</feature>
<dbReference type="Pfam" id="PF00171">
    <property type="entry name" value="Aldedh"/>
    <property type="match status" value="1"/>
</dbReference>
<dbReference type="PROSITE" id="PS00070">
    <property type="entry name" value="ALDEHYDE_DEHYDR_CYS"/>
    <property type="match status" value="1"/>
</dbReference>
<dbReference type="PROSITE" id="PS00687">
    <property type="entry name" value="ALDEHYDE_DEHYDR_GLU"/>
    <property type="match status" value="1"/>
</dbReference>
<evidence type="ECO:0000256" key="6">
    <source>
        <dbReference type="RuleBase" id="RU003345"/>
    </source>
</evidence>
<dbReference type="EMBL" id="RAZS01000002">
    <property type="protein sequence ID" value="RKN22494.1"/>
    <property type="molecule type" value="Genomic_DNA"/>
</dbReference>
<feature type="domain" description="Aldehyde dehydrogenase" evidence="7">
    <location>
        <begin position="14"/>
        <end position="470"/>
    </location>
</feature>
<proteinExistence type="inferred from homology"/>
<dbReference type="PANTHER" id="PTHR42804">
    <property type="entry name" value="ALDEHYDE DEHYDROGENASE"/>
    <property type="match status" value="1"/>
</dbReference>
<dbReference type="Proteomes" id="UP000271548">
    <property type="component" value="Unassembled WGS sequence"/>
</dbReference>
<sequence length="472" mass="49317">MDLARTDLYLDGRWVTPSDASPLPVHNPATEEVIATVPAGTAADVDRAVAAARAAFDGWAATTPTQRAAHLDRLHAALSARADEIARTVALELGAPLKVASRVQAGLPLTVLYSYVELAAHSAAEETVGNSTVVREPVGVVGAITPWNYPLHQVVAKLAPALAAGCTVVLKPAELTPLVSYLLFDAIHEAGLPPGVVNLVTGTGPVVGEAIAAHPDVDMVSFTGSTATGRRISHLVADRIARVALELGGKSANVILDDADLVTAVKVGVGNAFLNSGQTCAAWTRMLVHRSRYDEAVELAGKAAAGYRLGDPFDPATRLGPLVSAEQRERVLGHVTRGLADGGRLVAGGPDAPVPDRGWYVAPTVLADVDPESALAQEEVFGPVLAIIPVDDDEHAVTVANNSRYGLAGAVWSTDEERALRVARRMRTGAVDVNGAPFNPLAPFGGYKQSGIGRELGRHGLAEFLQTKAIQR</sequence>
<evidence type="ECO:0000313" key="8">
    <source>
        <dbReference type="EMBL" id="RKN22494.1"/>
    </source>
</evidence>
<dbReference type="EC" id="1.2.1.3" evidence="3"/>
<dbReference type="CDD" id="cd07138">
    <property type="entry name" value="ALDH_CddD_SSP0762"/>
    <property type="match status" value="1"/>
</dbReference>
<evidence type="ECO:0000313" key="9">
    <source>
        <dbReference type="Proteomes" id="UP000271548"/>
    </source>
</evidence>
<gene>
    <name evidence="8" type="ORF">D7147_07520</name>
</gene>
<evidence type="ECO:0000256" key="2">
    <source>
        <dbReference type="ARBA" id="ARBA00023002"/>
    </source>
</evidence>
<evidence type="ECO:0000256" key="4">
    <source>
        <dbReference type="ARBA" id="ARBA00049194"/>
    </source>
</evidence>
<keyword evidence="2 6" id="KW-0560">Oxidoreductase</keyword>
<reference evidence="8 9" key="1">
    <citation type="submission" date="2018-09" db="EMBL/GenBank/DDBJ databases">
        <title>Micromonospora sp. nov. MS1-9, isolated from a root of Musa sp.</title>
        <authorList>
            <person name="Kuncharoen N."/>
            <person name="Kudo T."/>
            <person name="Ohkuma M."/>
            <person name="Yuki M."/>
            <person name="Tanasupawat S."/>
        </authorList>
    </citation>
    <scope>NUCLEOTIDE SEQUENCE [LARGE SCALE GENOMIC DNA]</scope>
    <source>
        <strain evidence="8 9">NGC1-4</strain>
    </source>
</reference>
<keyword evidence="9" id="KW-1185">Reference proteome</keyword>
<dbReference type="InterPro" id="IPR016161">
    <property type="entry name" value="Ald_DH/histidinol_DH"/>
</dbReference>
<evidence type="ECO:0000256" key="5">
    <source>
        <dbReference type="PROSITE-ProRule" id="PRU10007"/>
    </source>
</evidence>
<dbReference type="InterPro" id="IPR029510">
    <property type="entry name" value="Ald_DH_CS_GLU"/>
</dbReference>
<evidence type="ECO:0000259" key="7">
    <source>
        <dbReference type="Pfam" id="PF00171"/>
    </source>
</evidence>
<dbReference type="InterPro" id="IPR016162">
    <property type="entry name" value="Ald_DH_N"/>
</dbReference>
<accession>A0ABX9RHC1</accession>
<comment type="caution">
    <text evidence="8">The sequence shown here is derived from an EMBL/GenBank/DDBJ whole genome shotgun (WGS) entry which is preliminary data.</text>
</comment>
<name>A0ABX9RHC1_9ACTN</name>